<evidence type="ECO:0000313" key="3">
    <source>
        <dbReference type="Proteomes" id="UP000325577"/>
    </source>
</evidence>
<reference evidence="2 3" key="1">
    <citation type="submission" date="2019-09" db="EMBL/GenBank/DDBJ databases">
        <title>A chromosome-level genome assembly of the Chinese tupelo Nyssa sinensis.</title>
        <authorList>
            <person name="Yang X."/>
            <person name="Kang M."/>
            <person name="Yang Y."/>
            <person name="Xiong H."/>
            <person name="Wang M."/>
            <person name="Zhang Z."/>
            <person name="Wang Z."/>
            <person name="Wu H."/>
            <person name="Ma T."/>
            <person name="Liu J."/>
            <person name="Xi Z."/>
        </authorList>
    </citation>
    <scope>NUCLEOTIDE SEQUENCE [LARGE SCALE GENOMIC DNA]</scope>
    <source>
        <strain evidence="2">J267</strain>
        <tissue evidence="2">Leaf</tissue>
    </source>
</reference>
<keyword evidence="3" id="KW-1185">Reference proteome</keyword>
<evidence type="ECO:0000256" key="1">
    <source>
        <dbReference type="SAM" id="MobiDB-lite"/>
    </source>
</evidence>
<organism evidence="2 3">
    <name type="scientific">Nyssa sinensis</name>
    <dbReference type="NCBI Taxonomy" id="561372"/>
    <lineage>
        <taxon>Eukaryota</taxon>
        <taxon>Viridiplantae</taxon>
        <taxon>Streptophyta</taxon>
        <taxon>Embryophyta</taxon>
        <taxon>Tracheophyta</taxon>
        <taxon>Spermatophyta</taxon>
        <taxon>Magnoliopsida</taxon>
        <taxon>eudicotyledons</taxon>
        <taxon>Gunneridae</taxon>
        <taxon>Pentapetalae</taxon>
        <taxon>asterids</taxon>
        <taxon>Cornales</taxon>
        <taxon>Nyssaceae</taxon>
        <taxon>Nyssa</taxon>
    </lineage>
</organism>
<evidence type="ECO:0000313" key="2">
    <source>
        <dbReference type="EMBL" id="KAA8521391.1"/>
    </source>
</evidence>
<dbReference type="AlphaFoldDB" id="A0A5J4ZW75"/>
<proteinExistence type="predicted"/>
<feature type="region of interest" description="Disordered" evidence="1">
    <location>
        <begin position="1"/>
        <end position="41"/>
    </location>
</feature>
<dbReference type="Proteomes" id="UP000325577">
    <property type="component" value="Linkage Group LG5"/>
</dbReference>
<dbReference type="EMBL" id="CM018048">
    <property type="protein sequence ID" value="KAA8521391.1"/>
    <property type="molecule type" value="Genomic_DNA"/>
</dbReference>
<gene>
    <name evidence="2" type="ORF">F0562_012048</name>
</gene>
<sequence>MEFCSPAAPPSSDLAPSLSPMPSTTVSNTSPTPASTTSNNIKSGVDVDIKELFVSSGLKGRQKVGIVVAVIIRF</sequence>
<protein>
    <submittedName>
        <fullName evidence="2">Uncharacterized protein</fullName>
    </submittedName>
</protein>
<accession>A0A5J4ZW75</accession>
<feature type="compositionally biased region" description="Low complexity" evidence="1">
    <location>
        <begin position="10"/>
        <end position="40"/>
    </location>
</feature>
<name>A0A5J4ZW75_9ASTE</name>